<sequence length="111" mass="11257">MATTRACGGGHALGGCGGAAGRQGAARSRPCLGASGSGAGMGDHAELLLLGYSPWGKRITHLMTRIAEVATALHDMGSTVAFTAATVGIKGFCIVLFVYGMEHAYHGLHTK</sequence>
<dbReference type="PROSITE" id="PS51257">
    <property type="entry name" value="PROKAR_LIPOPROTEIN"/>
    <property type="match status" value="1"/>
</dbReference>
<evidence type="ECO:0000313" key="1">
    <source>
        <dbReference type="EMBL" id="CAD6338974.1"/>
    </source>
</evidence>
<dbReference type="Proteomes" id="UP000604825">
    <property type="component" value="Unassembled WGS sequence"/>
</dbReference>
<name>A0A811S9T2_9POAL</name>
<dbReference type="AlphaFoldDB" id="A0A811S9T2"/>
<comment type="caution">
    <text evidence="1">The sequence shown here is derived from an EMBL/GenBank/DDBJ whole genome shotgun (WGS) entry which is preliminary data.</text>
</comment>
<gene>
    <name evidence="1" type="ORF">NCGR_LOCUS63072</name>
</gene>
<protein>
    <submittedName>
        <fullName evidence="1">Uncharacterized protein</fullName>
    </submittedName>
</protein>
<evidence type="ECO:0000313" key="2">
    <source>
        <dbReference type="Proteomes" id="UP000604825"/>
    </source>
</evidence>
<proteinExistence type="predicted"/>
<dbReference type="EMBL" id="CAJGYO010000019">
    <property type="protein sequence ID" value="CAD6338974.1"/>
    <property type="molecule type" value="Genomic_DNA"/>
</dbReference>
<accession>A0A811S9T2</accession>
<reference evidence="1" key="1">
    <citation type="submission" date="2020-10" db="EMBL/GenBank/DDBJ databases">
        <authorList>
            <person name="Han B."/>
            <person name="Lu T."/>
            <person name="Zhao Q."/>
            <person name="Huang X."/>
            <person name="Zhao Y."/>
        </authorList>
    </citation>
    <scope>NUCLEOTIDE SEQUENCE</scope>
</reference>
<keyword evidence="2" id="KW-1185">Reference proteome</keyword>
<organism evidence="1 2">
    <name type="scientific">Miscanthus lutarioriparius</name>
    <dbReference type="NCBI Taxonomy" id="422564"/>
    <lineage>
        <taxon>Eukaryota</taxon>
        <taxon>Viridiplantae</taxon>
        <taxon>Streptophyta</taxon>
        <taxon>Embryophyta</taxon>
        <taxon>Tracheophyta</taxon>
        <taxon>Spermatophyta</taxon>
        <taxon>Magnoliopsida</taxon>
        <taxon>Liliopsida</taxon>
        <taxon>Poales</taxon>
        <taxon>Poaceae</taxon>
        <taxon>PACMAD clade</taxon>
        <taxon>Panicoideae</taxon>
        <taxon>Andropogonodae</taxon>
        <taxon>Andropogoneae</taxon>
        <taxon>Saccharinae</taxon>
        <taxon>Miscanthus</taxon>
    </lineage>
</organism>